<name>A0ABP9AG02_9ACTN</name>
<evidence type="ECO:0000313" key="3">
    <source>
        <dbReference type="Proteomes" id="UP001501147"/>
    </source>
</evidence>
<organism evidence="2 3">
    <name type="scientific">Streptomyces sanyensis</name>
    <dbReference type="NCBI Taxonomy" id="568869"/>
    <lineage>
        <taxon>Bacteria</taxon>
        <taxon>Bacillati</taxon>
        <taxon>Actinomycetota</taxon>
        <taxon>Actinomycetes</taxon>
        <taxon>Kitasatosporales</taxon>
        <taxon>Streptomycetaceae</taxon>
        <taxon>Streptomyces</taxon>
    </lineage>
</organism>
<reference evidence="3" key="1">
    <citation type="journal article" date="2019" name="Int. J. Syst. Evol. Microbiol.">
        <title>The Global Catalogue of Microorganisms (GCM) 10K type strain sequencing project: providing services to taxonomists for standard genome sequencing and annotation.</title>
        <authorList>
            <consortium name="The Broad Institute Genomics Platform"/>
            <consortium name="The Broad Institute Genome Sequencing Center for Infectious Disease"/>
            <person name="Wu L."/>
            <person name="Ma J."/>
        </authorList>
    </citation>
    <scope>NUCLEOTIDE SEQUENCE [LARGE SCALE GENOMIC DNA]</scope>
    <source>
        <strain evidence="3">JCM 18324</strain>
    </source>
</reference>
<sequence>MGWDEWDQIKSDVAARSDGGTQLNSASGADGAADLRTHSQGKKAAINALEVHIRPGLRRVGVHADDSTNSTEREFLTWDTGSGLKDAHEEWARQVEMLQTRLEGDQAALTQAKSDFRFVDHEVHGQASSVTVNTSATRRDA</sequence>
<accession>A0ABP9AG02</accession>
<dbReference type="EMBL" id="BAABJV010000007">
    <property type="protein sequence ID" value="GAA4780858.1"/>
    <property type="molecule type" value="Genomic_DNA"/>
</dbReference>
<dbReference type="RefSeq" id="WP_345614188.1">
    <property type="nucleotide sequence ID" value="NZ_BAABJV010000007.1"/>
</dbReference>
<feature type="region of interest" description="Disordered" evidence="1">
    <location>
        <begin position="13"/>
        <end position="40"/>
    </location>
</feature>
<dbReference type="Proteomes" id="UP001501147">
    <property type="component" value="Unassembled WGS sequence"/>
</dbReference>
<evidence type="ECO:0008006" key="4">
    <source>
        <dbReference type="Google" id="ProtNLM"/>
    </source>
</evidence>
<proteinExistence type="predicted"/>
<comment type="caution">
    <text evidence="2">The sequence shown here is derived from an EMBL/GenBank/DDBJ whole genome shotgun (WGS) entry which is preliminary data.</text>
</comment>
<gene>
    <name evidence="2" type="ORF">GCM10023329_32890</name>
</gene>
<keyword evidence="3" id="KW-1185">Reference proteome</keyword>
<evidence type="ECO:0000313" key="2">
    <source>
        <dbReference type="EMBL" id="GAA4780858.1"/>
    </source>
</evidence>
<evidence type="ECO:0000256" key="1">
    <source>
        <dbReference type="SAM" id="MobiDB-lite"/>
    </source>
</evidence>
<protein>
    <recommendedName>
        <fullName evidence="4">Amino acid ABC transporter permease</fullName>
    </recommendedName>
</protein>